<evidence type="ECO:0000313" key="3">
    <source>
        <dbReference type="EMBL" id="KAG6423075.1"/>
    </source>
</evidence>
<name>A0A8X8XYY5_SALSN</name>
<sequence length="120" mass="13625">MEKQLCALAYPVRNEEDKMEMVVYGIGSIESVEPPRLAILLKRSFDWIRGIELFDPIISLTESKVLTSLARVVCKSLAVSSSRKHVLASRSLAEELRVDTFLMIRLEHFMVRVGIFLALC</sequence>
<reference evidence="3" key="1">
    <citation type="submission" date="2018-01" db="EMBL/GenBank/DDBJ databases">
        <authorList>
            <person name="Mao J.F."/>
        </authorList>
    </citation>
    <scope>NUCLEOTIDE SEQUENCE</scope>
    <source>
        <strain evidence="3">Huo1</strain>
        <tissue evidence="3">Leaf</tissue>
    </source>
</reference>
<reference evidence="3" key="2">
    <citation type="submission" date="2020-08" db="EMBL/GenBank/DDBJ databases">
        <title>Plant Genome Project.</title>
        <authorList>
            <person name="Zhang R.-G."/>
        </authorList>
    </citation>
    <scope>NUCLEOTIDE SEQUENCE</scope>
    <source>
        <strain evidence="3">Huo1</strain>
        <tissue evidence="3">Leaf</tissue>
    </source>
</reference>
<dbReference type="AlphaFoldDB" id="A0A8X8XYY5"/>
<dbReference type="PANTHER" id="PTHR28626">
    <property type="entry name" value="SRR1-LIKE PROTEIN"/>
    <property type="match status" value="1"/>
</dbReference>
<dbReference type="GO" id="GO:0005634">
    <property type="term" value="C:nucleus"/>
    <property type="evidence" value="ECO:0007669"/>
    <property type="project" value="TreeGrafter"/>
</dbReference>
<comment type="caution">
    <text evidence="3">The sequence shown here is derived from an EMBL/GenBank/DDBJ whole genome shotgun (WGS) entry which is preliminary data.</text>
</comment>
<proteinExistence type="inferred from homology"/>
<protein>
    <recommendedName>
        <fullName evidence="2">SRR1-like domain-containing protein</fullName>
    </recommendedName>
</protein>
<organism evidence="3">
    <name type="scientific">Salvia splendens</name>
    <name type="common">Scarlet sage</name>
    <dbReference type="NCBI Taxonomy" id="180675"/>
    <lineage>
        <taxon>Eukaryota</taxon>
        <taxon>Viridiplantae</taxon>
        <taxon>Streptophyta</taxon>
        <taxon>Embryophyta</taxon>
        <taxon>Tracheophyta</taxon>
        <taxon>Spermatophyta</taxon>
        <taxon>Magnoliopsida</taxon>
        <taxon>eudicotyledons</taxon>
        <taxon>Gunneridae</taxon>
        <taxon>Pentapetalae</taxon>
        <taxon>asterids</taxon>
        <taxon>lamiids</taxon>
        <taxon>Lamiales</taxon>
        <taxon>Lamiaceae</taxon>
        <taxon>Nepetoideae</taxon>
        <taxon>Mentheae</taxon>
        <taxon>Salviinae</taxon>
        <taxon>Salvia</taxon>
        <taxon>Salvia subgen. Calosphace</taxon>
        <taxon>core Calosphace</taxon>
    </lineage>
</organism>
<comment type="similarity">
    <text evidence="1">Belongs to the SRR1 family.</text>
</comment>
<evidence type="ECO:0000259" key="2">
    <source>
        <dbReference type="Pfam" id="PF07985"/>
    </source>
</evidence>
<dbReference type="InterPro" id="IPR012942">
    <property type="entry name" value="SRR1-like"/>
</dbReference>
<evidence type="ECO:0000256" key="1">
    <source>
        <dbReference type="ARBA" id="ARBA00009856"/>
    </source>
</evidence>
<dbReference type="Pfam" id="PF07985">
    <property type="entry name" value="SRR1"/>
    <property type="match status" value="1"/>
</dbReference>
<dbReference type="PANTHER" id="PTHR28626:SF3">
    <property type="entry name" value="SRR1-LIKE PROTEIN"/>
    <property type="match status" value="1"/>
</dbReference>
<dbReference type="InterPro" id="IPR040044">
    <property type="entry name" value="SRR1L"/>
</dbReference>
<dbReference type="GO" id="GO:0005737">
    <property type="term" value="C:cytoplasm"/>
    <property type="evidence" value="ECO:0007669"/>
    <property type="project" value="TreeGrafter"/>
</dbReference>
<keyword evidence="4" id="KW-1185">Reference proteome</keyword>
<dbReference type="EMBL" id="PNBA02000005">
    <property type="protein sequence ID" value="KAG6423075.1"/>
    <property type="molecule type" value="Genomic_DNA"/>
</dbReference>
<accession>A0A8X8XYY5</accession>
<feature type="domain" description="SRR1-like" evidence="2">
    <location>
        <begin position="14"/>
        <end position="73"/>
    </location>
</feature>
<dbReference type="Proteomes" id="UP000298416">
    <property type="component" value="Unassembled WGS sequence"/>
</dbReference>
<evidence type="ECO:0000313" key="4">
    <source>
        <dbReference type="Proteomes" id="UP000298416"/>
    </source>
</evidence>
<gene>
    <name evidence="3" type="ORF">SASPL_113459</name>
</gene>